<gene>
    <name evidence="1" type="ORF">JYU34_013224</name>
</gene>
<accession>A0ABQ7Q9C4</accession>
<dbReference type="Proteomes" id="UP000823941">
    <property type="component" value="Chromosome 18"/>
</dbReference>
<organism evidence="1 2">
    <name type="scientific">Plutella xylostella</name>
    <name type="common">Diamondback moth</name>
    <name type="synonym">Plutella maculipennis</name>
    <dbReference type="NCBI Taxonomy" id="51655"/>
    <lineage>
        <taxon>Eukaryota</taxon>
        <taxon>Metazoa</taxon>
        <taxon>Ecdysozoa</taxon>
        <taxon>Arthropoda</taxon>
        <taxon>Hexapoda</taxon>
        <taxon>Insecta</taxon>
        <taxon>Pterygota</taxon>
        <taxon>Neoptera</taxon>
        <taxon>Endopterygota</taxon>
        <taxon>Lepidoptera</taxon>
        <taxon>Glossata</taxon>
        <taxon>Ditrysia</taxon>
        <taxon>Yponomeutoidea</taxon>
        <taxon>Plutellidae</taxon>
        <taxon>Plutella</taxon>
    </lineage>
</organism>
<comment type="caution">
    <text evidence="1">The sequence shown here is derived from an EMBL/GenBank/DDBJ whole genome shotgun (WGS) entry which is preliminary data.</text>
</comment>
<protein>
    <submittedName>
        <fullName evidence="1">Uncharacterized protein</fullName>
    </submittedName>
</protein>
<name>A0ABQ7Q9C4_PLUXY</name>
<sequence>MNSSDIWLQNAQSFEDYEDVVEFPISTGQDGKEKVRKKTQKNKMEQQKKLQASSSYVITKAPKRALKRIKIEIFDISGGQTSSSSTSEDSVVSAQYIVSEVVDEILDKSEKLVNEICKKLSSDSYYNL</sequence>
<keyword evidence="2" id="KW-1185">Reference proteome</keyword>
<reference evidence="1 2" key="1">
    <citation type="submission" date="2021-06" db="EMBL/GenBank/DDBJ databases">
        <title>A haploid diamondback moth (Plutella xylostella L.) genome assembly resolves 31 chromosomes and identifies a diamide resistance mutation.</title>
        <authorList>
            <person name="Ward C.M."/>
            <person name="Perry K.D."/>
            <person name="Baker G."/>
            <person name="Powis K."/>
            <person name="Heckel D.G."/>
            <person name="Baxter S.W."/>
        </authorList>
    </citation>
    <scope>NUCLEOTIDE SEQUENCE [LARGE SCALE GENOMIC DNA]</scope>
    <source>
        <strain evidence="1 2">LV</strain>
        <tissue evidence="1">Single pupa</tissue>
    </source>
</reference>
<dbReference type="EMBL" id="JAHIBW010000018">
    <property type="protein sequence ID" value="KAG7301836.1"/>
    <property type="molecule type" value="Genomic_DNA"/>
</dbReference>
<evidence type="ECO:0000313" key="2">
    <source>
        <dbReference type="Proteomes" id="UP000823941"/>
    </source>
</evidence>
<evidence type="ECO:0000313" key="1">
    <source>
        <dbReference type="EMBL" id="KAG7301836.1"/>
    </source>
</evidence>
<proteinExistence type="predicted"/>